<gene>
    <name evidence="1" type="ORF">METZ01_LOCUS182594</name>
</gene>
<protein>
    <recommendedName>
        <fullName evidence="2">PPM-type phosphatase domain-containing protein</fullName>
    </recommendedName>
</protein>
<sequence length="80" mass="8857">VAVTKRRLGDDEVLVLATDGIGNFVTRGDQMLEVGDHLAKVLRTPVRADAFVTELMFDFVSADDDRTAVVCWPNRQQHSA</sequence>
<name>A0A382CU96_9ZZZZ</name>
<dbReference type="AlphaFoldDB" id="A0A382CU96"/>
<accession>A0A382CU96</accession>
<reference evidence="1" key="1">
    <citation type="submission" date="2018-05" db="EMBL/GenBank/DDBJ databases">
        <authorList>
            <person name="Lanie J.A."/>
            <person name="Ng W.-L."/>
            <person name="Kazmierczak K.M."/>
            <person name="Andrzejewski T.M."/>
            <person name="Davidsen T.M."/>
            <person name="Wayne K.J."/>
            <person name="Tettelin H."/>
            <person name="Glass J.I."/>
            <person name="Rusch D."/>
            <person name="Podicherti R."/>
            <person name="Tsui H.-C.T."/>
            <person name="Winkler M.E."/>
        </authorList>
    </citation>
    <scope>NUCLEOTIDE SEQUENCE</scope>
</reference>
<proteinExistence type="predicted"/>
<dbReference type="InterPro" id="IPR036457">
    <property type="entry name" value="PPM-type-like_dom_sf"/>
</dbReference>
<evidence type="ECO:0008006" key="2">
    <source>
        <dbReference type="Google" id="ProtNLM"/>
    </source>
</evidence>
<dbReference type="SUPFAM" id="SSF81606">
    <property type="entry name" value="PP2C-like"/>
    <property type="match status" value="1"/>
</dbReference>
<organism evidence="1">
    <name type="scientific">marine metagenome</name>
    <dbReference type="NCBI Taxonomy" id="408172"/>
    <lineage>
        <taxon>unclassified sequences</taxon>
        <taxon>metagenomes</taxon>
        <taxon>ecological metagenomes</taxon>
    </lineage>
</organism>
<dbReference type="EMBL" id="UINC01036175">
    <property type="protein sequence ID" value="SVB29740.1"/>
    <property type="molecule type" value="Genomic_DNA"/>
</dbReference>
<feature type="non-terminal residue" evidence="1">
    <location>
        <position position="1"/>
    </location>
</feature>
<evidence type="ECO:0000313" key="1">
    <source>
        <dbReference type="EMBL" id="SVB29740.1"/>
    </source>
</evidence>